<comment type="caution">
    <text evidence="1">The sequence shown here is derived from an EMBL/GenBank/DDBJ whole genome shotgun (WGS) entry which is preliminary data.</text>
</comment>
<name>A0AA37TCZ3_9HYPH</name>
<protein>
    <submittedName>
        <fullName evidence="1">Uncharacterized protein</fullName>
    </submittedName>
</protein>
<dbReference type="AlphaFoldDB" id="A0AA37TCZ3"/>
<gene>
    <name evidence="1" type="ORF">GCM10007890_29680</name>
</gene>
<organism evidence="1 2">
    <name type="scientific">Methylobacterium tardum</name>
    <dbReference type="NCBI Taxonomy" id="374432"/>
    <lineage>
        <taxon>Bacteria</taxon>
        <taxon>Pseudomonadati</taxon>
        <taxon>Pseudomonadota</taxon>
        <taxon>Alphaproteobacteria</taxon>
        <taxon>Hyphomicrobiales</taxon>
        <taxon>Methylobacteriaceae</taxon>
        <taxon>Methylobacterium</taxon>
    </lineage>
</organism>
<dbReference type="Proteomes" id="UP001157440">
    <property type="component" value="Unassembled WGS sequence"/>
</dbReference>
<accession>A0AA37TCZ3</accession>
<sequence>MLLAWALSLLNPAPLRLRRLGYVRQSGLLHARSRRCRAAWAPHLENARGIVAAAAEATRGRRHAVVLGSGLLDDIPLAILAQLFGRVSLVDAVHPWPTRLAARRYRNVALKTAEISAGSAGDWTGACADADLVVSANLLSQLPIVPLDAYKARGREAPPHLGRHIIEAHLAALDTLAEQAERVCLITDTMHRAEDRAGEITNTLDLMFGVALPRPEAAWDWEIAPFGEIGRRHRLVHRVHAYPDWRAARA</sequence>
<dbReference type="RefSeq" id="WP_238197495.1">
    <property type="nucleotide sequence ID" value="NZ_BPQZ01000019.1"/>
</dbReference>
<evidence type="ECO:0000313" key="2">
    <source>
        <dbReference type="Proteomes" id="UP001157440"/>
    </source>
</evidence>
<reference evidence="2" key="1">
    <citation type="journal article" date="2019" name="Int. J. Syst. Evol. Microbiol.">
        <title>The Global Catalogue of Microorganisms (GCM) 10K type strain sequencing project: providing services to taxonomists for standard genome sequencing and annotation.</title>
        <authorList>
            <consortium name="The Broad Institute Genomics Platform"/>
            <consortium name="The Broad Institute Genome Sequencing Center for Infectious Disease"/>
            <person name="Wu L."/>
            <person name="Ma J."/>
        </authorList>
    </citation>
    <scope>NUCLEOTIDE SEQUENCE [LARGE SCALE GENOMIC DNA]</scope>
    <source>
        <strain evidence="2">NBRC 103632</strain>
    </source>
</reference>
<keyword evidence="2" id="KW-1185">Reference proteome</keyword>
<evidence type="ECO:0000313" key="1">
    <source>
        <dbReference type="EMBL" id="GLS70955.1"/>
    </source>
</evidence>
<dbReference type="EMBL" id="BSPL01000017">
    <property type="protein sequence ID" value="GLS70955.1"/>
    <property type="molecule type" value="Genomic_DNA"/>
</dbReference>
<proteinExistence type="predicted"/>